<dbReference type="EnsemblMetazoa" id="ISCW021495-RA">
    <property type="protein sequence ID" value="ISCW021495-PA"/>
    <property type="gene ID" value="ISCW021495"/>
</dbReference>
<dbReference type="PANTHER" id="PTHR38709:SF1">
    <property type="entry name" value="DREBRIN"/>
    <property type="match status" value="1"/>
</dbReference>
<dbReference type="PANTHER" id="PTHR38709">
    <property type="entry name" value="SI:CH73-193C12.2-RELATED"/>
    <property type="match status" value="1"/>
</dbReference>
<dbReference type="Pfam" id="PF13837">
    <property type="entry name" value="Myb_DNA-bind_4"/>
    <property type="match status" value="2"/>
</dbReference>
<dbReference type="InterPro" id="IPR044822">
    <property type="entry name" value="Myb_DNA-bind_4"/>
</dbReference>
<dbReference type="VEuPathDB" id="VectorBase:ISCW021495"/>
<reference evidence="4" key="2">
    <citation type="submission" date="2020-05" db="UniProtKB">
        <authorList>
            <consortium name="EnsemblMetazoa"/>
        </authorList>
    </citation>
    <scope>IDENTIFICATION</scope>
    <source>
        <strain evidence="4">wikel</strain>
    </source>
</reference>
<protein>
    <recommendedName>
        <fullName evidence="2">Myb/SANT-like DNA-binding domain-containing protein</fullName>
    </recommendedName>
</protein>
<accession>B7Q3V0</accession>
<dbReference type="EMBL" id="ABJB011088081">
    <property type="status" value="NOT_ANNOTATED_CDS"/>
    <property type="molecule type" value="Genomic_DNA"/>
</dbReference>
<dbReference type="OrthoDB" id="6092753at2759"/>
<feature type="region of interest" description="Disordered" evidence="1">
    <location>
        <begin position="293"/>
        <end position="318"/>
    </location>
</feature>
<gene>
    <name evidence="3" type="ORF">IscW_ISCW021495</name>
</gene>
<dbReference type="PaxDb" id="6945-B7Q3V0"/>
<dbReference type="VEuPathDB" id="VectorBase:ISCI021495"/>
<dbReference type="AlphaFoldDB" id="B7Q3V0"/>
<organism>
    <name type="scientific">Ixodes scapularis</name>
    <name type="common">Black-legged tick</name>
    <name type="synonym">Deer tick</name>
    <dbReference type="NCBI Taxonomy" id="6945"/>
    <lineage>
        <taxon>Eukaryota</taxon>
        <taxon>Metazoa</taxon>
        <taxon>Ecdysozoa</taxon>
        <taxon>Arthropoda</taxon>
        <taxon>Chelicerata</taxon>
        <taxon>Arachnida</taxon>
        <taxon>Acari</taxon>
        <taxon>Parasitiformes</taxon>
        <taxon>Ixodida</taxon>
        <taxon>Ixodoidea</taxon>
        <taxon>Ixodidae</taxon>
        <taxon>Ixodinae</taxon>
        <taxon>Ixodes</taxon>
    </lineage>
</organism>
<dbReference type="HOGENOM" id="CLU_799937_0_0_1"/>
<dbReference type="GO" id="GO:0005856">
    <property type="term" value="C:cytoskeleton"/>
    <property type="evidence" value="ECO:0000318"/>
    <property type="project" value="GO_Central"/>
</dbReference>
<name>B7Q3V0_IXOSC</name>
<dbReference type="InParanoid" id="B7Q3V0"/>
<feature type="domain" description="Myb/SANT-like DNA-binding" evidence="2">
    <location>
        <begin position="178"/>
        <end position="260"/>
    </location>
</feature>
<reference evidence="3 5" key="1">
    <citation type="submission" date="2008-03" db="EMBL/GenBank/DDBJ databases">
        <title>Annotation of Ixodes scapularis.</title>
        <authorList>
            <consortium name="Ixodes scapularis Genome Project Consortium"/>
            <person name="Caler E."/>
            <person name="Hannick L.I."/>
            <person name="Bidwell S."/>
            <person name="Joardar V."/>
            <person name="Thiagarajan M."/>
            <person name="Amedeo P."/>
            <person name="Galinsky K.J."/>
            <person name="Schobel S."/>
            <person name="Inman J."/>
            <person name="Hostetler J."/>
            <person name="Miller J."/>
            <person name="Hammond M."/>
            <person name="Megy K."/>
            <person name="Lawson D."/>
            <person name="Kodira C."/>
            <person name="Sutton G."/>
            <person name="Meyer J."/>
            <person name="Hill C.A."/>
            <person name="Birren B."/>
            <person name="Nene V."/>
            <person name="Collins F."/>
            <person name="Alarcon-Chaidez F."/>
            <person name="Wikel S."/>
            <person name="Strausberg R."/>
        </authorList>
    </citation>
    <scope>NUCLEOTIDE SEQUENCE [LARGE SCALE GENOMIC DNA]</scope>
    <source>
        <strain evidence="5">Wikel</strain>
        <strain evidence="3">Wikel colony</strain>
    </source>
</reference>
<keyword evidence="5" id="KW-1185">Reference proteome</keyword>
<evidence type="ECO:0000256" key="1">
    <source>
        <dbReference type="SAM" id="MobiDB-lite"/>
    </source>
</evidence>
<dbReference type="STRING" id="6945.B7Q3V0"/>
<dbReference type="Proteomes" id="UP000001555">
    <property type="component" value="Unassembled WGS sequence"/>
</dbReference>
<proteinExistence type="predicted"/>
<dbReference type="EMBL" id="DS852043">
    <property type="protein sequence ID" value="EEC13522.1"/>
    <property type="molecule type" value="Genomic_DNA"/>
</dbReference>
<feature type="domain" description="Myb/SANT-like DNA-binding" evidence="2">
    <location>
        <begin position="71"/>
        <end position="115"/>
    </location>
</feature>
<evidence type="ECO:0000313" key="3">
    <source>
        <dbReference type="EMBL" id="EEC13522.1"/>
    </source>
</evidence>
<evidence type="ECO:0000313" key="4">
    <source>
        <dbReference type="EnsemblMetazoa" id="ISCW021495-PA"/>
    </source>
</evidence>
<sequence>MSTTNLLEQGTSYLIVDCELTEFTCRLWLFVDAYNAVSDRGEASKVVHFVPAIMLRFRRRRIITELGLHGATVEQCRKKWLNLLKKYKELKTPPNGTNPENEELTWPYYSLLDAIMSGRAVNSPPCLVASASTGAGEQILEGDDGATSSPSCSRILTIDGSNCVASTSSSTESGSTFKFTEDVTRKFILKRHELQHLFTGKRNTGKYGYQRIIRELGLHGATIEQCRKKWLNLLKKYKELRTTNTEDEVLTWPYYSLLDSVLSGTAINLPYLVAVATGGAEECSERLNEDVTLQEDQLQEEEEEPVRPPPKRRRSDDLTERLLHNMERQTELMEQIFEFFKARASPS</sequence>
<dbReference type="VEuPathDB" id="VectorBase:ISCP_016856"/>
<evidence type="ECO:0000259" key="2">
    <source>
        <dbReference type="Pfam" id="PF13837"/>
    </source>
</evidence>
<evidence type="ECO:0000313" key="5">
    <source>
        <dbReference type="Proteomes" id="UP000001555"/>
    </source>
</evidence>